<feature type="compositionally biased region" description="Basic and acidic residues" evidence="1">
    <location>
        <begin position="75"/>
        <end position="88"/>
    </location>
</feature>
<dbReference type="Gene3D" id="3.40.190.10">
    <property type="entry name" value="Periplasmic binding protein-like II"/>
    <property type="match status" value="2"/>
</dbReference>
<reference evidence="3" key="1">
    <citation type="journal article" date="2019" name="Int. J. Syst. Evol. Microbiol.">
        <title>The Global Catalogue of Microorganisms (GCM) 10K type strain sequencing project: providing services to taxonomists for standard genome sequencing and annotation.</title>
        <authorList>
            <consortium name="The Broad Institute Genomics Platform"/>
            <consortium name="The Broad Institute Genome Sequencing Center for Infectious Disease"/>
            <person name="Wu L."/>
            <person name="Ma J."/>
        </authorList>
    </citation>
    <scope>NUCLEOTIDE SEQUENCE [LARGE SCALE GENOMIC DNA]</scope>
    <source>
        <strain evidence="3">JCM 16702</strain>
    </source>
</reference>
<feature type="region of interest" description="Disordered" evidence="1">
    <location>
        <begin position="68"/>
        <end position="109"/>
    </location>
</feature>
<protein>
    <submittedName>
        <fullName evidence="2">Uncharacterized protein</fullName>
    </submittedName>
</protein>
<organism evidence="2 3">
    <name type="scientific">Actinomadura miaoliensis</name>
    <dbReference type="NCBI Taxonomy" id="430685"/>
    <lineage>
        <taxon>Bacteria</taxon>
        <taxon>Bacillati</taxon>
        <taxon>Actinomycetota</taxon>
        <taxon>Actinomycetes</taxon>
        <taxon>Streptosporangiales</taxon>
        <taxon>Thermomonosporaceae</taxon>
        <taxon>Actinomadura</taxon>
    </lineage>
</organism>
<evidence type="ECO:0000313" key="2">
    <source>
        <dbReference type="EMBL" id="GAA4084578.1"/>
    </source>
</evidence>
<evidence type="ECO:0000256" key="1">
    <source>
        <dbReference type="SAM" id="MobiDB-lite"/>
    </source>
</evidence>
<evidence type="ECO:0000313" key="3">
    <source>
        <dbReference type="Proteomes" id="UP001500683"/>
    </source>
</evidence>
<accession>A0ABP7WA58</accession>
<name>A0ABP7WA58_9ACTN</name>
<dbReference type="Proteomes" id="UP001500683">
    <property type="component" value="Unassembled WGS sequence"/>
</dbReference>
<dbReference type="EMBL" id="BAAAZG010000037">
    <property type="protein sequence ID" value="GAA4084578.1"/>
    <property type="molecule type" value="Genomic_DNA"/>
</dbReference>
<sequence>MRSRAEELEADPALRDGRVVLEIGSIETRFEQLVTLRMVAAVRPGPLTKETLTPARLAAAEHVAVSRPLRTARRAGGDRRQPRTELGRGRFPSARAPHPMRPPPVGLWRSVPRTSYTQVSTEW</sequence>
<comment type="caution">
    <text evidence="2">The sequence shown here is derived from an EMBL/GenBank/DDBJ whole genome shotgun (WGS) entry which is preliminary data.</text>
</comment>
<keyword evidence="3" id="KW-1185">Reference proteome</keyword>
<gene>
    <name evidence="2" type="ORF">GCM10022214_50550</name>
</gene>
<proteinExistence type="predicted"/>